<reference evidence="2 3" key="1">
    <citation type="submission" date="2019-12" db="EMBL/GenBank/DDBJ databases">
        <title>Comparative genomics gives insights into the taxonomy of the Azoarcus-Aromatoleum group and reveals separate origins of nif in the plant-associated Azoarcus and non-plant-associated Aromatoleum sub-groups.</title>
        <authorList>
            <person name="Lafos M."/>
            <person name="Maluk M."/>
            <person name="Batista M."/>
            <person name="Junghare M."/>
            <person name="Carmona M."/>
            <person name="Faoro H."/>
            <person name="Cruz L.M."/>
            <person name="Battistoni F."/>
            <person name="De Souza E."/>
            <person name="Pedrosa F."/>
            <person name="Chen W.-M."/>
            <person name="Poole P.S."/>
            <person name="Dixon R.A."/>
            <person name="James E.K."/>
        </authorList>
    </citation>
    <scope>NUCLEOTIDE SEQUENCE [LARGE SCALE GENOMIC DNA]</scope>
    <source>
        <strain evidence="2 3">ToN1</strain>
    </source>
</reference>
<protein>
    <recommendedName>
        <fullName evidence="4">Ribbon-helix-helix protein CopG domain-containing protein</fullName>
    </recommendedName>
</protein>
<evidence type="ECO:0008006" key="4">
    <source>
        <dbReference type="Google" id="ProtNLM"/>
    </source>
</evidence>
<sequence length="102" mass="11176">MPNLSVKLDEAMRQRLHDIAMQEGVTPHALMLRAIGRELDRAEAEGAFVRRALQARQRVEASGMAIDGPAFGAYLRARVRGASAQRPTPQDIGKPESKEPDA</sequence>
<name>A0ABX1MPM2_9RHOO</name>
<dbReference type="InterPro" id="IPR010985">
    <property type="entry name" value="Ribbon_hlx_hlx"/>
</dbReference>
<organism evidence="2 3">
    <name type="scientific">Aromatoleum petrolei</name>
    <dbReference type="NCBI Taxonomy" id="76116"/>
    <lineage>
        <taxon>Bacteria</taxon>
        <taxon>Pseudomonadati</taxon>
        <taxon>Pseudomonadota</taxon>
        <taxon>Betaproteobacteria</taxon>
        <taxon>Rhodocyclales</taxon>
        <taxon>Rhodocyclaceae</taxon>
        <taxon>Aromatoleum</taxon>
    </lineage>
</organism>
<dbReference type="InterPro" id="IPR013321">
    <property type="entry name" value="Arc_rbn_hlx_hlx"/>
</dbReference>
<feature type="region of interest" description="Disordered" evidence="1">
    <location>
        <begin position="81"/>
        <end position="102"/>
    </location>
</feature>
<dbReference type="Proteomes" id="UP000652074">
    <property type="component" value="Unassembled WGS sequence"/>
</dbReference>
<keyword evidence="3" id="KW-1185">Reference proteome</keyword>
<dbReference type="RefSeq" id="WP_169207246.1">
    <property type="nucleotide sequence ID" value="NZ_CP059560.1"/>
</dbReference>
<dbReference type="SUPFAM" id="SSF47598">
    <property type="entry name" value="Ribbon-helix-helix"/>
    <property type="match status" value="1"/>
</dbReference>
<accession>A0ABX1MPM2</accession>
<dbReference type="Gene3D" id="1.10.1220.10">
    <property type="entry name" value="Met repressor-like"/>
    <property type="match status" value="1"/>
</dbReference>
<evidence type="ECO:0000256" key="1">
    <source>
        <dbReference type="SAM" id="MobiDB-lite"/>
    </source>
</evidence>
<evidence type="ECO:0000313" key="2">
    <source>
        <dbReference type="EMBL" id="NMF89888.1"/>
    </source>
</evidence>
<dbReference type="EMBL" id="WTVR01000031">
    <property type="protein sequence ID" value="NMF89888.1"/>
    <property type="molecule type" value="Genomic_DNA"/>
</dbReference>
<evidence type="ECO:0000313" key="3">
    <source>
        <dbReference type="Proteomes" id="UP000652074"/>
    </source>
</evidence>
<comment type="caution">
    <text evidence="2">The sequence shown here is derived from an EMBL/GenBank/DDBJ whole genome shotgun (WGS) entry which is preliminary data.</text>
</comment>
<feature type="compositionally biased region" description="Basic and acidic residues" evidence="1">
    <location>
        <begin position="93"/>
        <end position="102"/>
    </location>
</feature>
<gene>
    <name evidence="2" type="ORF">GPA26_15565</name>
</gene>
<proteinExistence type="predicted"/>